<keyword evidence="1" id="KW-0732">Signal</keyword>
<proteinExistence type="predicted"/>
<feature type="signal peptide" evidence="1">
    <location>
        <begin position="1"/>
        <end position="21"/>
    </location>
</feature>
<comment type="caution">
    <text evidence="2">The sequence shown here is derived from an EMBL/GenBank/DDBJ whole genome shotgun (WGS) entry which is preliminary data.</text>
</comment>
<gene>
    <name evidence="2" type="ORF">J1C47_09405</name>
</gene>
<sequence>MQRPILILLCAAGLFVVTACASKPVSDPGGKWAKQAEMIDNSLFQ</sequence>
<reference evidence="2 3" key="1">
    <citation type="submission" date="2021-03" db="EMBL/GenBank/DDBJ databases">
        <title>Whole genome sequence of Jiella sp. MQZ13P-4.</title>
        <authorList>
            <person name="Tuo L."/>
        </authorList>
    </citation>
    <scope>NUCLEOTIDE SEQUENCE [LARGE SCALE GENOMIC DNA]</scope>
    <source>
        <strain evidence="2 3">MQZ13P-4</strain>
    </source>
</reference>
<organism evidence="2 3">
    <name type="scientific">Jiella sonneratiae</name>
    <dbReference type="NCBI Taxonomy" id="2816856"/>
    <lineage>
        <taxon>Bacteria</taxon>
        <taxon>Pseudomonadati</taxon>
        <taxon>Pseudomonadota</taxon>
        <taxon>Alphaproteobacteria</taxon>
        <taxon>Hyphomicrobiales</taxon>
        <taxon>Aurantimonadaceae</taxon>
        <taxon>Jiella</taxon>
    </lineage>
</organism>
<name>A0ABS3J2E8_9HYPH</name>
<dbReference type="RefSeq" id="WP_207350507.1">
    <property type="nucleotide sequence ID" value="NZ_JAFMPY010000008.1"/>
</dbReference>
<protein>
    <submittedName>
        <fullName evidence="2">Uncharacterized protein</fullName>
    </submittedName>
</protein>
<accession>A0ABS3J2E8</accession>
<evidence type="ECO:0000313" key="2">
    <source>
        <dbReference type="EMBL" id="MBO0903856.1"/>
    </source>
</evidence>
<dbReference type="PROSITE" id="PS51257">
    <property type="entry name" value="PROKAR_LIPOPROTEIN"/>
    <property type="match status" value="1"/>
</dbReference>
<dbReference type="EMBL" id="JAFMPY010000008">
    <property type="protein sequence ID" value="MBO0903856.1"/>
    <property type="molecule type" value="Genomic_DNA"/>
</dbReference>
<evidence type="ECO:0000313" key="3">
    <source>
        <dbReference type="Proteomes" id="UP000664288"/>
    </source>
</evidence>
<dbReference type="Proteomes" id="UP000664288">
    <property type="component" value="Unassembled WGS sequence"/>
</dbReference>
<keyword evidence="3" id="KW-1185">Reference proteome</keyword>
<feature type="chain" id="PRO_5045402518" evidence="1">
    <location>
        <begin position="22"/>
        <end position="45"/>
    </location>
</feature>
<evidence type="ECO:0000256" key="1">
    <source>
        <dbReference type="SAM" id="SignalP"/>
    </source>
</evidence>